<dbReference type="Proteomes" id="UP001168877">
    <property type="component" value="Unassembled WGS sequence"/>
</dbReference>
<reference evidence="3" key="2">
    <citation type="submission" date="2023-06" db="EMBL/GenBank/DDBJ databases">
        <authorList>
            <person name="Swenson N.G."/>
            <person name="Wegrzyn J.L."/>
            <person name="Mcevoy S.L."/>
        </authorList>
    </citation>
    <scope>NUCLEOTIDE SEQUENCE</scope>
    <source>
        <strain evidence="3">NS2018</strain>
        <tissue evidence="3">Leaf</tissue>
    </source>
</reference>
<dbReference type="AlphaFoldDB" id="A0AA39SUC5"/>
<protein>
    <recommendedName>
        <fullName evidence="2">At4g15545-like C-terminal domain-containing protein</fullName>
    </recommendedName>
</protein>
<accession>A0AA39SUC5</accession>
<dbReference type="InterPro" id="IPR058935">
    <property type="entry name" value="At4g15545-like_C"/>
</dbReference>
<proteinExistence type="predicted"/>
<evidence type="ECO:0000313" key="3">
    <source>
        <dbReference type="EMBL" id="KAK0597548.1"/>
    </source>
</evidence>
<feature type="domain" description="At4g15545-like C-terminal" evidence="2">
    <location>
        <begin position="71"/>
        <end position="118"/>
    </location>
</feature>
<reference evidence="3" key="1">
    <citation type="journal article" date="2022" name="Plant J.">
        <title>Strategies of tolerance reflected in two North American maple genomes.</title>
        <authorList>
            <person name="McEvoy S.L."/>
            <person name="Sezen U.U."/>
            <person name="Trouern-Trend A."/>
            <person name="McMahon S.M."/>
            <person name="Schaberg P.G."/>
            <person name="Yang J."/>
            <person name="Wegrzyn J.L."/>
            <person name="Swenson N.G."/>
        </authorList>
    </citation>
    <scope>NUCLEOTIDE SEQUENCE</scope>
    <source>
        <strain evidence="3">NS2018</strain>
    </source>
</reference>
<dbReference type="PANTHER" id="PTHR47383:SF8">
    <property type="entry name" value="OS01G0768300 PROTEIN"/>
    <property type="match status" value="1"/>
</dbReference>
<sequence length="120" mass="13252">MNPKSTSNQLQEMLVEGYSTAEAPQKTSGATSSTKSLYDGRTSLSSWYPSSRQSSSANSPPRTRTLPGRTPRVDGKEFFHQAGSRLSYEQFSAFLATIKDLNAQNQIREETLKKAEEIDG</sequence>
<feature type="compositionally biased region" description="Polar residues" evidence="1">
    <location>
        <begin position="1"/>
        <end position="11"/>
    </location>
</feature>
<evidence type="ECO:0000313" key="4">
    <source>
        <dbReference type="Proteomes" id="UP001168877"/>
    </source>
</evidence>
<name>A0AA39SUC5_ACESA</name>
<feature type="compositionally biased region" description="Polar residues" evidence="1">
    <location>
        <begin position="25"/>
        <end position="36"/>
    </location>
</feature>
<dbReference type="Pfam" id="PF25972">
    <property type="entry name" value="At4g15545_C"/>
    <property type="match status" value="1"/>
</dbReference>
<organism evidence="3 4">
    <name type="scientific">Acer saccharum</name>
    <name type="common">Sugar maple</name>
    <dbReference type="NCBI Taxonomy" id="4024"/>
    <lineage>
        <taxon>Eukaryota</taxon>
        <taxon>Viridiplantae</taxon>
        <taxon>Streptophyta</taxon>
        <taxon>Embryophyta</taxon>
        <taxon>Tracheophyta</taxon>
        <taxon>Spermatophyta</taxon>
        <taxon>Magnoliopsida</taxon>
        <taxon>eudicotyledons</taxon>
        <taxon>Gunneridae</taxon>
        <taxon>Pentapetalae</taxon>
        <taxon>rosids</taxon>
        <taxon>malvids</taxon>
        <taxon>Sapindales</taxon>
        <taxon>Sapindaceae</taxon>
        <taxon>Hippocastanoideae</taxon>
        <taxon>Acereae</taxon>
        <taxon>Acer</taxon>
    </lineage>
</organism>
<dbReference type="InterPro" id="IPR058936">
    <property type="entry name" value="At4g15545-like"/>
</dbReference>
<feature type="compositionally biased region" description="Low complexity" evidence="1">
    <location>
        <begin position="43"/>
        <end position="70"/>
    </location>
</feature>
<gene>
    <name evidence="3" type="ORF">LWI29_026398</name>
</gene>
<dbReference type="EMBL" id="JAUESC010000004">
    <property type="protein sequence ID" value="KAK0597548.1"/>
    <property type="molecule type" value="Genomic_DNA"/>
</dbReference>
<evidence type="ECO:0000259" key="2">
    <source>
        <dbReference type="Pfam" id="PF25972"/>
    </source>
</evidence>
<keyword evidence="4" id="KW-1185">Reference proteome</keyword>
<dbReference type="PANTHER" id="PTHR47383">
    <property type="entry name" value="OS03G0659800 PROTEIN"/>
    <property type="match status" value="1"/>
</dbReference>
<feature type="region of interest" description="Disordered" evidence="1">
    <location>
        <begin position="1"/>
        <end position="75"/>
    </location>
</feature>
<evidence type="ECO:0000256" key="1">
    <source>
        <dbReference type="SAM" id="MobiDB-lite"/>
    </source>
</evidence>
<comment type="caution">
    <text evidence="3">The sequence shown here is derived from an EMBL/GenBank/DDBJ whole genome shotgun (WGS) entry which is preliminary data.</text>
</comment>